<dbReference type="EMBL" id="JBHTLD010000069">
    <property type="protein sequence ID" value="MFD1186446.1"/>
    <property type="molecule type" value="Genomic_DNA"/>
</dbReference>
<dbReference type="Gene3D" id="2.60.40.10">
    <property type="entry name" value="Immunoglobulins"/>
    <property type="match status" value="3"/>
</dbReference>
<dbReference type="Pfam" id="PF00801">
    <property type="entry name" value="PKD"/>
    <property type="match status" value="1"/>
</dbReference>
<reference evidence="4" key="1">
    <citation type="journal article" date="2019" name="Int. J. Syst. Evol. Microbiol.">
        <title>The Global Catalogue of Microorganisms (GCM) 10K type strain sequencing project: providing services to taxonomists for standard genome sequencing and annotation.</title>
        <authorList>
            <consortium name="The Broad Institute Genomics Platform"/>
            <consortium name="The Broad Institute Genome Sequencing Center for Infectious Disease"/>
            <person name="Wu L."/>
            <person name="Ma J."/>
        </authorList>
    </citation>
    <scope>NUCLEOTIDE SEQUENCE [LARGE SCALE GENOMIC DNA]</scope>
    <source>
        <strain evidence="4">JCM 31319</strain>
    </source>
</reference>
<feature type="chain" id="PRO_5046675839" evidence="1">
    <location>
        <begin position="20"/>
        <end position="640"/>
    </location>
</feature>
<organism evidence="3 4">
    <name type="scientific">Pontibacter rugosus</name>
    <dbReference type="NCBI Taxonomy" id="1745966"/>
    <lineage>
        <taxon>Bacteria</taxon>
        <taxon>Pseudomonadati</taxon>
        <taxon>Bacteroidota</taxon>
        <taxon>Cytophagia</taxon>
        <taxon>Cytophagales</taxon>
        <taxon>Hymenobacteraceae</taxon>
        <taxon>Pontibacter</taxon>
    </lineage>
</organism>
<dbReference type="InterPro" id="IPR035986">
    <property type="entry name" value="PKD_dom_sf"/>
</dbReference>
<keyword evidence="4" id="KW-1185">Reference proteome</keyword>
<dbReference type="InterPro" id="IPR000601">
    <property type="entry name" value="PKD_dom"/>
</dbReference>
<proteinExistence type="predicted"/>
<name>A0ABW3SR92_9BACT</name>
<protein>
    <submittedName>
        <fullName evidence="3">Gliding motility-associated C-terminal domain-containing protein</fullName>
    </submittedName>
</protein>
<accession>A0ABW3SR92</accession>
<dbReference type="InterPro" id="IPR036116">
    <property type="entry name" value="FN3_sf"/>
</dbReference>
<dbReference type="NCBIfam" id="TIGR04131">
    <property type="entry name" value="Bac_Flav_CTERM"/>
    <property type="match status" value="1"/>
</dbReference>
<dbReference type="SUPFAM" id="SSF49265">
    <property type="entry name" value="Fibronectin type III"/>
    <property type="match status" value="1"/>
</dbReference>
<dbReference type="SUPFAM" id="SSF49299">
    <property type="entry name" value="PKD domain"/>
    <property type="match status" value="2"/>
</dbReference>
<feature type="signal peptide" evidence="1">
    <location>
        <begin position="1"/>
        <end position="19"/>
    </location>
</feature>
<dbReference type="Proteomes" id="UP001597094">
    <property type="component" value="Unassembled WGS sequence"/>
</dbReference>
<evidence type="ECO:0000313" key="4">
    <source>
        <dbReference type="Proteomes" id="UP001597094"/>
    </source>
</evidence>
<dbReference type="RefSeq" id="WP_377526346.1">
    <property type="nucleotide sequence ID" value="NZ_JBHTLD010000069.1"/>
</dbReference>
<comment type="caution">
    <text evidence="3">The sequence shown here is derived from an EMBL/GenBank/DDBJ whole genome shotgun (WGS) entry which is preliminary data.</text>
</comment>
<dbReference type="InterPro" id="IPR022409">
    <property type="entry name" value="PKD/Chitinase_dom"/>
</dbReference>
<evidence type="ECO:0000259" key="2">
    <source>
        <dbReference type="PROSITE" id="PS50093"/>
    </source>
</evidence>
<dbReference type="InterPro" id="IPR013783">
    <property type="entry name" value="Ig-like_fold"/>
</dbReference>
<dbReference type="InterPro" id="IPR026341">
    <property type="entry name" value="T9SS_type_B"/>
</dbReference>
<sequence length="640" mass="70438">MKYFLTICLILYTVAASVAQCIEARDSDGIVRNTFCVGKTISFQDCDNVIDDDKEYYVYDYKGGADYLALATLAKTHVYEQPGRYKVLQIANNAGTTDTMSTVIEVKAAPEPSFTYARCANNSVSYTINDDNYDSYTLDFGDGQSVVTTAGTTITHTYTSAGSYSVILTGKFNNSECNNFSQQEVETLPELVSNATQIDKITVLQQAVSGRIQLELSNLVQGYSYVVERYTGNFRNLFEEISTVTEFNGSTHTYTLENVNTDEAVWYLVRPKDACNSSLSNSNILSSISLKLSSAEEQVTLEWNNLNVRDFETYDIYRNGTLLTTKEGSDRLYIDTDVTCGQTYAYYVIGRNVDPDGEPVSSVSTSLQTQVTSTTTPEKPYLLASFNLDNQVEISLPGTTEAANSTLTVERSINQTTYQPLAQIQALSLTDTDLRLQPVCYRATLTNACGNTSPVSNVVCPIILQTEQQLDGSVSLSWTAYRGFPDTVGQYVVEVLDETGTIVAQYPATGNSYTDRALSNDLQVLRYRIKAISKNGTGVTFSNIIEVQQDIKLFMPSAFTPNNDGLNDVLEVKGKFFNGYTLQIYNQLGSLVYEGTEADAAWNGTHKGKKLSAGAYAYIITVTSSFGTTKQKTGTVTLLR</sequence>
<dbReference type="Pfam" id="PF13585">
    <property type="entry name" value="CHU_C"/>
    <property type="match status" value="1"/>
</dbReference>
<keyword evidence="1" id="KW-0732">Signal</keyword>
<gene>
    <name evidence="3" type="ORF">ACFQ2O_09535</name>
</gene>
<dbReference type="SMART" id="SM00089">
    <property type="entry name" value="PKD"/>
    <property type="match status" value="1"/>
</dbReference>
<evidence type="ECO:0000313" key="3">
    <source>
        <dbReference type="EMBL" id="MFD1186446.1"/>
    </source>
</evidence>
<dbReference type="PROSITE" id="PS50093">
    <property type="entry name" value="PKD"/>
    <property type="match status" value="1"/>
</dbReference>
<feature type="domain" description="PKD" evidence="2">
    <location>
        <begin position="135"/>
        <end position="169"/>
    </location>
</feature>
<evidence type="ECO:0000256" key="1">
    <source>
        <dbReference type="SAM" id="SignalP"/>
    </source>
</evidence>